<dbReference type="Gene3D" id="3.40.50.720">
    <property type="entry name" value="NAD(P)-binding Rossmann-like Domain"/>
    <property type="match status" value="1"/>
</dbReference>
<dbReference type="GO" id="GO:0016491">
    <property type="term" value="F:oxidoreductase activity"/>
    <property type="evidence" value="ECO:0007669"/>
    <property type="project" value="UniProtKB-KW"/>
</dbReference>
<dbReference type="SUPFAM" id="SSF51735">
    <property type="entry name" value="NAD(P)-binding Rossmann-fold domains"/>
    <property type="match status" value="1"/>
</dbReference>
<gene>
    <name evidence="3" type="ORF">VDA_002096</name>
</gene>
<dbReference type="InterPro" id="IPR036291">
    <property type="entry name" value="NAD(P)-bd_dom_sf"/>
</dbReference>
<dbReference type="eggNOG" id="COG1028">
    <property type="taxonomic scope" value="Bacteria"/>
</dbReference>
<organism evidence="3 4">
    <name type="scientific">Photobacterium damselae subsp. damselae CIP 102761</name>
    <dbReference type="NCBI Taxonomy" id="675817"/>
    <lineage>
        <taxon>Bacteria</taxon>
        <taxon>Pseudomonadati</taxon>
        <taxon>Pseudomonadota</taxon>
        <taxon>Gammaproteobacteria</taxon>
        <taxon>Vibrionales</taxon>
        <taxon>Vibrionaceae</taxon>
        <taxon>Photobacterium</taxon>
    </lineage>
</organism>
<evidence type="ECO:0000313" key="3">
    <source>
        <dbReference type="EMBL" id="EEZ41064.1"/>
    </source>
</evidence>
<dbReference type="PRINTS" id="PR00080">
    <property type="entry name" value="SDRFAMILY"/>
</dbReference>
<sequence length="263" mass="28691">MSDKFWSLFSSIGKKFSHDRDIMTGKVYLVTGGASGIGRGICLYLAKKNATVIALDINEDVGFELVSQEPRIRFRQADVTSESDIQAVITDIEKNFGRLDGLVNNAAISDPYNAPLSELAMADWQRVLNVNLTAPLYISQQCLPLLKQSHGSIIHLSSTRASQSEPNTEAYSATKGAIVALTHSMAMSLGPDIRVNCISPGWINANHSELREIDHQQHPVGRVGVVDDIAAMVSFLLSEESGFITGQNFTIDGGMTKKMIYSE</sequence>
<proteinExistence type="inferred from homology"/>
<dbReference type="PANTHER" id="PTHR24321:SF8">
    <property type="entry name" value="ESTRADIOL 17-BETA-DEHYDROGENASE 8-RELATED"/>
    <property type="match status" value="1"/>
</dbReference>
<keyword evidence="4" id="KW-1185">Reference proteome</keyword>
<dbReference type="PROSITE" id="PS00061">
    <property type="entry name" value="ADH_SHORT"/>
    <property type="match status" value="1"/>
</dbReference>
<dbReference type="PANTHER" id="PTHR24321">
    <property type="entry name" value="DEHYDROGENASES, SHORT CHAIN"/>
    <property type="match status" value="1"/>
</dbReference>
<protein>
    <submittedName>
        <fullName evidence="3">Hypothetical oxidoreductase short chain dehydrogenase/reductase family protein</fullName>
    </submittedName>
</protein>
<dbReference type="EMBL" id="ADBS01000001">
    <property type="protein sequence ID" value="EEZ41064.1"/>
    <property type="molecule type" value="Genomic_DNA"/>
</dbReference>
<name>D0YXT3_PHODD</name>
<reference evidence="3 4" key="1">
    <citation type="submission" date="2009-11" db="EMBL/GenBank/DDBJ databases">
        <authorList>
            <consortium name="Los Alamos National Laboratory (LANL)"/>
            <consortium name="National Microbial Pathogen Data Resource (NMPDR)"/>
            <person name="Munk A.C."/>
            <person name="Tapia R."/>
            <person name="Green L."/>
            <person name="Rogers Y."/>
            <person name="Detter J.C."/>
            <person name="Bruce D."/>
            <person name="Brettin T.S."/>
            <person name="Colwell R."/>
            <person name="Huq A."/>
            <person name="Grim C.J."/>
            <person name="Hasan N.A."/>
            <person name="Vonstein V."/>
            <person name="Bartels D."/>
        </authorList>
    </citation>
    <scope>NUCLEOTIDE SEQUENCE [LARGE SCALE GENOMIC DNA]</scope>
    <source>
        <strain evidence="3 4">CIP 102761</strain>
    </source>
</reference>
<comment type="similarity">
    <text evidence="1">Belongs to the short-chain dehydrogenases/reductases (SDR) family.</text>
</comment>
<dbReference type="AlphaFoldDB" id="D0YXT3"/>
<evidence type="ECO:0000256" key="2">
    <source>
        <dbReference type="ARBA" id="ARBA00023002"/>
    </source>
</evidence>
<dbReference type="InterPro" id="IPR002347">
    <property type="entry name" value="SDR_fam"/>
</dbReference>
<dbReference type="FunFam" id="3.40.50.720:FF:000084">
    <property type="entry name" value="Short-chain dehydrogenase reductase"/>
    <property type="match status" value="1"/>
</dbReference>
<keyword evidence="2" id="KW-0560">Oxidoreductase</keyword>
<dbReference type="Pfam" id="PF13561">
    <property type="entry name" value="adh_short_C2"/>
    <property type="match status" value="1"/>
</dbReference>
<dbReference type="InterPro" id="IPR020904">
    <property type="entry name" value="Sc_DH/Rdtase_CS"/>
</dbReference>
<evidence type="ECO:0000313" key="4">
    <source>
        <dbReference type="Proteomes" id="UP000003579"/>
    </source>
</evidence>
<evidence type="ECO:0000256" key="1">
    <source>
        <dbReference type="ARBA" id="ARBA00006484"/>
    </source>
</evidence>
<accession>D0YXT3</accession>
<dbReference type="PRINTS" id="PR00081">
    <property type="entry name" value="GDHRDH"/>
</dbReference>
<dbReference type="Proteomes" id="UP000003579">
    <property type="component" value="Unassembled WGS sequence"/>
</dbReference>